<proteinExistence type="inferred from homology"/>
<evidence type="ECO:0000256" key="2">
    <source>
        <dbReference type="ARBA" id="ARBA00022676"/>
    </source>
</evidence>
<feature type="domain" description="Glycosyltransferase 2-like" evidence="4">
    <location>
        <begin position="243"/>
        <end position="372"/>
    </location>
</feature>
<dbReference type="STRING" id="227084.SAMN05421855_103361"/>
<dbReference type="InterPro" id="IPR029044">
    <property type="entry name" value="Nucleotide-diphossugar_trans"/>
</dbReference>
<dbReference type="RefSeq" id="WP_093144509.1">
    <property type="nucleotide sequence ID" value="NZ_BMWO01000005.1"/>
</dbReference>
<reference evidence="5 6" key="1">
    <citation type="submission" date="2016-10" db="EMBL/GenBank/DDBJ databases">
        <authorList>
            <person name="de Groot N.N."/>
        </authorList>
    </citation>
    <scope>NUCLEOTIDE SEQUENCE [LARGE SCALE GENOMIC DNA]</scope>
    <source>
        <strain evidence="5 6">DSM 16195</strain>
    </source>
</reference>
<gene>
    <name evidence="5" type="ORF">SAMN05421855_103361</name>
</gene>
<dbReference type="InterPro" id="IPR001173">
    <property type="entry name" value="Glyco_trans_2-like"/>
</dbReference>
<keyword evidence="6" id="KW-1185">Reference proteome</keyword>
<dbReference type="Pfam" id="PF00535">
    <property type="entry name" value="Glycos_transf_2"/>
    <property type="match status" value="1"/>
</dbReference>
<dbReference type="CDD" id="cd00761">
    <property type="entry name" value="Glyco_tranf_GTA_type"/>
    <property type="match status" value="1"/>
</dbReference>
<dbReference type="GO" id="GO:0016757">
    <property type="term" value="F:glycosyltransferase activity"/>
    <property type="evidence" value="ECO:0007669"/>
    <property type="project" value="UniProtKB-KW"/>
</dbReference>
<evidence type="ECO:0000256" key="3">
    <source>
        <dbReference type="ARBA" id="ARBA00022679"/>
    </source>
</evidence>
<evidence type="ECO:0000259" key="4">
    <source>
        <dbReference type="Pfam" id="PF00535"/>
    </source>
</evidence>
<dbReference type="PANTHER" id="PTHR43179">
    <property type="entry name" value="RHAMNOSYLTRANSFERASE WBBL"/>
    <property type="match status" value="1"/>
</dbReference>
<dbReference type="SUPFAM" id="SSF53448">
    <property type="entry name" value="Nucleotide-diphospho-sugar transferases"/>
    <property type="match status" value="1"/>
</dbReference>
<comment type="similarity">
    <text evidence="1">Belongs to the glycosyltransferase 2 family.</text>
</comment>
<sequence length="513" mass="59354">MIIVVHQHTKVVRVVDEKGNTIELNFNGSIGEILFTLAETYTDQLLVWCNEAYFEKLVVEAIPEIFQHSLQMASYSVAQKSFLPGQIGYVEDSPFLQVKYNVTYPTWCMSSDVGGMHSSVLNTINSSRFNATDFDYFLNSIAKICQQKGLLCYSEPRFLSGKTETSEVKKASKTIFFKFVHQHYKTRWMFLALANILLFEKKIPLFSFLRGFFSKKITSETIDFKTILLAPKERKTISKTIDVIIPTMGRKLFLYDVLKDLSKQTIVPSKVIIVEQNPEEASQTELDYLKNETWPFTIIHKFIHQTGACNARNIAIQETTASWVFMADDDIRFSNTVLEEALQFLETYQCSAVTLSCLQKNEKPRQNFVSQWRTFGSGCSIVSLSFVTETMYNLSFEHGYGEDMDYGMQLRNKGCDVLYNPSVNLTHLKAPVGGFRKPIEKPWQVANEIPKPSPTIMLFRRKHTTERQLKGYKLLFFIRYYRKQNTKNPIAYFKKMQSYWNTSIHWSKKLDSL</sequence>
<dbReference type="Gene3D" id="3.90.550.10">
    <property type="entry name" value="Spore Coat Polysaccharide Biosynthesis Protein SpsA, Chain A"/>
    <property type="match status" value="1"/>
</dbReference>
<keyword evidence="2" id="KW-0328">Glycosyltransferase</keyword>
<dbReference type="AlphaFoldDB" id="A0A1G7GW35"/>
<organism evidence="5 6">
    <name type="scientific">Ulvibacter litoralis</name>
    <dbReference type="NCBI Taxonomy" id="227084"/>
    <lineage>
        <taxon>Bacteria</taxon>
        <taxon>Pseudomonadati</taxon>
        <taxon>Bacteroidota</taxon>
        <taxon>Flavobacteriia</taxon>
        <taxon>Flavobacteriales</taxon>
        <taxon>Flavobacteriaceae</taxon>
        <taxon>Ulvibacter</taxon>
    </lineage>
</organism>
<evidence type="ECO:0000313" key="6">
    <source>
        <dbReference type="Proteomes" id="UP000199321"/>
    </source>
</evidence>
<dbReference type="PANTHER" id="PTHR43179:SF12">
    <property type="entry name" value="GALACTOFURANOSYLTRANSFERASE GLFT2"/>
    <property type="match status" value="1"/>
</dbReference>
<protein>
    <submittedName>
        <fullName evidence="5">Glycosyl transferase family 2</fullName>
    </submittedName>
</protein>
<keyword evidence="3 5" id="KW-0808">Transferase</keyword>
<dbReference type="Proteomes" id="UP000199321">
    <property type="component" value="Unassembled WGS sequence"/>
</dbReference>
<dbReference type="OrthoDB" id="1326385at2"/>
<evidence type="ECO:0000256" key="1">
    <source>
        <dbReference type="ARBA" id="ARBA00006739"/>
    </source>
</evidence>
<name>A0A1G7GW35_9FLAO</name>
<dbReference type="EMBL" id="FNBA01000003">
    <property type="protein sequence ID" value="SDE92380.1"/>
    <property type="molecule type" value="Genomic_DNA"/>
</dbReference>
<accession>A0A1G7GW35</accession>
<evidence type="ECO:0000313" key="5">
    <source>
        <dbReference type="EMBL" id="SDE92380.1"/>
    </source>
</evidence>